<sequence>MFPNDDDYIDSSTIGVFLSRNPSPALVVGVYYCLHTRHEKKKGVLLSFAKSLVLVASISHSSKGAMGIISEGFEMVSKAGFSHFRCHGLGAENPYLLQKIKRAWTLIHRKGKKLRKRDCRAKEPYRQWVLKQTEKERGDNHHCFELAVKEKKSLRDESNIKIKKLKLSLRNANAKTERKRHLKKEAM</sequence>
<reference evidence="2 3" key="1">
    <citation type="journal article" date="2022" name="Nat. Genet.">
        <title>Improved pea reference genome and pan-genome highlight genomic features and evolutionary characteristics.</title>
        <authorList>
            <person name="Yang T."/>
            <person name="Liu R."/>
            <person name="Luo Y."/>
            <person name="Hu S."/>
            <person name="Wang D."/>
            <person name="Wang C."/>
            <person name="Pandey M.K."/>
            <person name="Ge S."/>
            <person name="Xu Q."/>
            <person name="Li N."/>
            <person name="Li G."/>
            <person name="Huang Y."/>
            <person name="Saxena R.K."/>
            <person name="Ji Y."/>
            <person name="Li M."/>
            <person name="Yan X."/>
            <person name="He Y."/>
            <person name="Liu Y."/>
            <person name="Wang X."/>
            <person name="Xiang C."/>
            <person name="Varshney R.K."/>
            <person name="Ding H."/>
            <person name="Gao S."/>
            <person name="Zong X."/>
        </authorList>
    </citation>
    <scope>NUCLEOTIDE SEQUENCE [LARGE SCALE GENOMIC DNA]</scope>
    <source>
        <strain evidence="2 3">cv. Zhongwan 6</strain>
    </source>
</reference>
<proteinExistence type="predicted"/>
<dbReference type="EMBL" id="JAMSHJ010000005">
    <property type="protein sequence ID" value="KAI5402886.1"/>
    <property type="molecule type" value="Genomic_DNA"/>
</dbReference>
<dbReference type="AlphaFoldDB" id="A0A9D4WLR5"/>
<feature type="domain" description="DUF7745" evidence="1">
    <location>
        <begin position="1"/>
        <end position="50"/>
    </location>
</feature>
<keyword evidence="3" id="KW-1185">Reference proteome</keyword>
<accession>A0A9D4WLR5</accession>
<dbReference type="Pfam" id="PF24924">
    <property type="entry name" value="DUF7745"/>
    <property type="match status" value="2"/>
</dbReference>
<protein>
    <recommendedName>
        <fullName evidence="1">DUF7745 domain-containing protein</fullName>
    </recommendedName>
</protein>
<comment type="caution">
    <text evidence="2">The sequence shown here is derived from an EMBL/GenBank/DDBJ whole genome shotgun (WGS) entry which is preliminary data.</text>
</comment>
<dbReference type="Proteomes" id="UP001058974">
    <property type="component" value="Chromosome 5"/>
</dbReference>
<name>A0A9D4WLR5_PEA</name>
<evidence type="ECO:0000313" key="3">
    <source>
        <dbReference type="Proteomes" id="UP001058974"/>
    </source>
</evidence>
<dbReference type="PANTHER" id="PTHR48154:SF1">
    <property type="entry name" value="PROTEIN, PUTATIVE-RELATED"/>
    <property type="match status" value="1"/>
</dbReference>
<dbReference type="Gramene" id="Psat05G0047200-T1">
    <property type="protein sequence ID" value="KAI5402886.1"/>
    <property type="gene ID" value="KIW84_050472"/>
</dbReference>
<gene>
    <name evidence="2" type="ORF">KIW84_050472</name>
</gene>
<dbReference type="PANTHER" id="PTHR48154">
    <property type="entry name" value="PROTEIN, PUTATIVE-RELATED"/>
    <property type="match status" value="1"/>
</dbReference>
<dbReference type="InterPro" id="IPR056647">
    <property type="entry name" value="DUF7745"/>
</dbReference>
<feature type="domain" description="DUF7745" evidence="1">
    <location>
        <begin position="88"/>
        <end position="133"/>
    </location>
</feature>
<evidence type="ECO:0000259" key="1">
    <source>
        <dbReference type="Pfam" id="PF24924"/>
    </source>
</evidence>
<organism evidence="2 3">
    <name type="scientific">Pisum sativum</name>
    <name type="common">Garden pea</name>
    <name type="synonym">Lathyrus oleraceus</name>
    <dbReference type="NCBI Taxonomy" id="3888"/>
    <lineage>
        <taxon>Eukaryota</taxon>
        <taxon>Viridiplantae</taxon>
        <taxon>Streptophyta</taxon>
        <taxon>Embryophyta</taxon>
        <taxon>Tracheophyta</taxon>
        <taxon>Spermatophyta</taxon>
        <taxon>Magnoliopsida</taxon>
        <taxon>eudicotyledons</taxon>
        <taxon>Gunneridae</taxon>
        <taxon>Pentapetalae</taxon>
        <taxon>rosids</taxon>
        <taxon>fabids</taxon>
        <taxon>Fabales</taxon>
        <taxon>Fabaceae</taxon>
        <taxon>Papilionoideae</taxon>
        <taxon>50 kb inversion clade</taxon>
        <taxon>NPAAA clade</taxon>
        <taxon>Hologalegina</taxon>
        <taxon>IRL clade</taxon>
        <taxon>Fabeae</taxon>
        <taxon>Lathyrus</taxon>
    </lineage>
</organism>
<evidence type="ECO:0000313" key="2">
    <source>
        <dbReference type="EMBL" id="KAI5402886.1"/>
    </source>
</evidence>